<comment type="similarity">
    <text evidence="1">Belongs to the ATP-dependent AMP-binding enzyme family.</text>
</comment>
<sequence length="919" mass="96272">MRHPARPATTPPTLPEWDPAWSRIVTAQTADGPHDFHVLDTLASLQAEGIEPEGTILALHGNPTWSYLWRRLAAVSLASAADGGRAWRIIAPDQLDMGFSERLPHDGLPTPHGAEVRRISQRIADFDAVVTPLLAEAGTGHPVVTLGHDWGGVLSLGWAARNRDRVDAAISLNTAVHQPEDAPIPAPLRATLAGPMLPTATVLTDGFLRVTLRLGDLSPEVRAGFRAPYESAAQRHGIGGFVADIPVDERHPSYDELQRIGADIAAFDRPALLVWGPKDPVFLERYLRDLRGRLPHADIHRFELGSHLVGEDWDVPGTVLEWLDAQFPTTTAVADNEASAADNGSSVADNGASAAPGSTASAPVGTSSATTRPVTAILDARRDDEAIASVDFSKDPAQQISWRHLWHVTTAIAHGLRDLGVQPGDRVSMLVPPGNNLTAALYACLKIGAVAVVADAGLGPAGMTRAVTSADPQWIIGELPGLGLARAFGWPGRRISVSPLGKVQRRVFGTETSLTELSRTPIFGDLPTPGPDADAAVLFTSGSTGPAKGVRYTHGDIAALAEVLTRVFDVREGTGLVAGFPPFALLGPAIGATSVTPDMSVTKPKTLTATAIADAIIAGNATMVFASPAAYRNVARTAGELDDAQRAACAGVDLVLSAGAPVPLELMESIAEVFPNASIHSPYGMTEGLLLTDIDAAGVAAAEAGSDLGVCVGTPIDGVTLALAPIDESGFASDDLLTGAQAQGRLGEFVVSAAHLRSGYDNLWRTTAHAGRDRLGGKDWHRTNDIGHIDDAGRIWLEGRLQHVITTPQGPVGPGGLEALIDTDGQVTRSAVVGVGPIGTEALVAVLDAEGTDLRPGLAPLELTARLRELVAGTGADLAAVLVAPSFPTDIRHNSKIDRTRLAQWAERVLAGEGVPRRV</sequence>
<dbReference type="Proteomes" id="UP000009879">
    <property type="component" value="Unassembled WGS sequence"/>
</dbReference>
<reference evidence="6 7" key="1">
    <citation type="submission" date="2012-09" db="EMBL/GenBank/DDBJ databases">
        <title>Genome Sequence of Brevibacterium casei S18.</title>
        <authorList>
            <person name="Sharma R."/>
            <person name="Singh A."/>
            <person name="Jangir P.K."/>
        </authorList>
    </citation>
    <scope>NUCLEOTIDE SEQUENCE [LARGE SCALE GENOMIC DNA]</scope>
    <source>
        <strain evidence="6 7">S18</strain>
    </source>
</reference>
<dbReference type="Pfam" id="PF00561">
    <property type="entry name" value="Abhydrolase_1"/>
    <property type="match status" value="1"/>
</dbReference>
<protein>
    <submittedName>
        <fullName evidence="6">Acyl-CoA synthetase (AMP-forming)/AMP-acid ligase II</fullName>
    </submittedName>
</protein>
<dbReference type="OrthoDB" id="812569at2"/>
<dbReference type="PATRIC" id="fig|1229781.4.peg.2078"/>
<dbReference type="AlphaFoldDB" id="K9AVN0"/>
<dbReference type="SUPFAM" id="SSF56801">
    <property type="entry name" value="Acetyl-CoA synthetase-like"/>
    <property type="match status" value="1"/>
</dbReference>
<evidence type="ECO:0000259" key="4">
    <source>
        <dbReference type="Pfam" id="PF00501"/>
    </source>
</evidence>
<dbReference type="Gene3D" id="3.40.50.12780">
    <property type="entry name" value="N-terminal domain of ligase-like"/>
    <property type="match status" value="1"/>
</dbReference>
<evidence type="ECO:0000256" key="1">
    <source>
        <dbReference type="ARBA" id="ARBA00006432"/>
    </source>
</evidence>
<evidence type="ECO:0000259" key="5">
    <source>
        <dbReference type="Pfam" id="PF00561"/>
    </source>
</evidence>
<name>K9AVN0_9MICO</name>
<accession>K9AVN0</accession>
<dbReference type="PANTHER" id="PTHR43201:SF5">
    <property type="entry name" value="MEDIUM-CHAIN ACYL-COA LIGASE ACSF2, MITOCHONDRIAL"/>
    <property type="match status" value="1"/>
</dbReference>
<feature type="region of interest" description="Disordered" evidence="3">
    <location>
        <begin position="336"/>
        <end position="368"/>
    </location>
</feature>
<evidence type="ECO:0000313" key="6">
    <source>
        <dbReference type="EMBL" id="EKU46642.1"/>
    </source>
</evidence>
<keyword evidence="7" id="KW-1185">Reference proteome</keyword>
<proteinExistence type="inferred from homology"/>
<keyword evidence="2 6" id="KW-0436">Ligase</keyword>
<feature type="domain" description="AB hydrolase-1" evidence="5">
    <location>
        <begin position="55"/>
        <end position="309"/>
    </location>
</feature>
<dbReference type="eggNOG" id="COG2267">
    <property type="taxonomic scope" value="Bacteria"/>
</dbReference>
<gene>
    <name evidence="6" type="ORF">C272_10338</name>
</gene>
<comment type="caution">
    <text evidence="6">The sequence shown here is derived from an EMBL/GenBank/DDBJ whole genome shotgun (WGS) entry which is preliminary data.</text>
</comment>
<evidence type="ECO:0000256" key="3">
    <source>
        <dbReference type="SAM" id="MobiDB-lite"/>
    </source>
</evidence>
<dbReference type="Pfam" id="PF00501">
    <property type="entry name" value="AMP-binding"/>
    <property type="match status" value="1"/>
</dbReference>
<dbReference type="eggNOG" id="COG0318">
    <property type="taxonomic scope" value="Bacteria"/>
</dbReference>
<dbReference type="InterPro" id="IPR020845">
    <property type="entry name" value="AMP-binding_CS"/>
</dbReference>
<dbReference type="PROSITE" id="PS00455">
    <property type="entry name" value="AMP_BINDING"/>
    <property type="match status" value="1"/>
</dbReference>
<dbReference type="RefSeq" id="WP_009378703.1">
    <property type="nucleotide sequence ID" value="NZ_AMSP01000008.1"/>
</dbReference>
<evidence type="ECO:0000256" key="2">
    <source>
        <dbReference type="ARBA" id="ARBA00022598"/>
    </source>
</evidence>
<dbReference type="InterPro" id="IPR042099">
    <property type="entry name" value="ANL_N_sf"/>
</dbReference>
<feature type="compositionally biased region" description="Low complexity" evidence="3">
    <location>
        <begin position="351"/>
        <end position="363"/>
    </location>
</feature>
<dbReference type="Gene3D" id="3.40.50.1820">
    <property type="entry name" value="alpha/beta hydrolase"/>
    <property type="match status" value="1"/>
</dbReference>
<evidence type="ECO:0000313" key="7">
    <source>
        <dbReference type="Proteomes" id="UP000009879"/>
    </source>
</evidence>
<dbReference type="SUPFAM" id="SSF53474">
    <property type="entry name" value="alpha/beta-Hydrolases"/>
    <property type="match status" value="1"/>
</dbReference>
<feature type="domain" description="AMP-dependent synthetase/ligase" evidence="4">
    <location>
        <begin position="381"/>
        <end position="760"/>
    </location>
</feature>
<organism evidence="6 7">
    <name type="scientific">Brevibacterium casei S18</name>
    <dbReference type="NCBI Taxonomy" id="1229781"/>
    <lineage>
        <taxon>Bacteria</taxon>
        <taxon>Bacillati</taxon>
        <taxon>Actinomycetota</taxon>
        <taxon>Actinomycetes</taxon>
        <taxon>Micrococcales</taxon>
        <taxon>Brevibacteriaceae</taxon>
        <taxon>Brevibacterium</taxon>
    </lineage>
</organism>
<dbReference type="GO" id="GO:0031956">
    <property type="term" value="F:medium-chain fatty acid-CoA ligase activity"/>
    <property type="evidence" value="ECO:0007669"/>
    <property type="project" value="TreeGrafter"/>
</dbReference>
<dbReference type="InterPro" id="IPR000073">
    <property type="entry name" value="AB_hydrolase_1"/>
</dbReference>
<dbReference type="EMBL" id="AMSP01000008">
    <property type="protein sequence ID" value="EKU46642.1"/>
    <property type="molecule type" value="Genomic_DNA"/>
</dbReference>
<dbReference type="PANTHER" id="PTHR43201">
    <property type="entry name" value="ACYL-COA SYNTHETASE"/>
    <property type="match status" value="1"/>
</dbReference>
<dbReference type="GO" id="GO:0006631">
    <property type="term" value="P:fatty acid metabolic process"/>
    <property type="evidence" value="ECO:0007669"/>
    <property type="project" value="TreeGrafter"/>
</dbReference>
<dbReference type="InterPro" id="IPR000873">
    <property type="entry name" value="AMP-dep_synth/lig_dom"/>
</dbReference>
<dbReference type="InterPro" id="IPR029058">
    <property type="entry name" value="AB_hydrolase_fold"/>
</dbReference>